<organism evidence="2 3">
    <name type="scientific">Heterodera schachtii</name>
    <name type="common">Sugarbeet cyst nematode worm</name>
    <name type="synonym">Tylenchus schachtii</name>
    <dbReference type="NCBI Taxonomy" id="97005"/>
    <lineage>
        <taxon>Eukaryota</taxon>
        <taxon>Metazoa</taxon>
        <taxon>Ecdysozoa</taxon>
        <taxon>Nematoda</taxon>
        <taxon>Chromadorea</taxon>
        <taxon>Rhabditida</taxon>
        <taxon>Tylenchina</taxon>
        <taxon>Tylenchomorpha</taxon>
        <taxon>Tylenchoidea</taxon>
        <taxon>Heteroderidae</taxon>
        <taxon>Heteroderinae</taxon>
        <taxon>Heterodera</taxon>
    </lineage>
</organism>
<dbReference type="Gene3D" id="3.80.10.10">
    <property type="entry name" value="Ribonuclease Inhibitor"/>
    <property type="match status" value="1"/>
</dbReference>
<comment type="caution">
    <text evidence="2">The sequence shown here is derived from an EMBL/GenBank/DDBJ whole genome shotgun (WGS) entry which is preliminary data.</text>
</comment>
<evidence type="ECO:0000313" key="2">
    <source>
        <dbReference type="EMBL" id="KAL3077232.1"/>
    </source>
</evidence>
<keyword evidence="1" id="KW-0732">Signal</keyword>
<accession>A0ABD2IDP3</accession>
<feature type="signal peptide" evidence="1">
    <location>
        <begin position="1"/>
        <end position="17"/>
    </location>
</feature>
<keyword evidence="3" id="KW-1185">Reference proteome</keyword>
<dbReference type="EMBL" id="JBICCN010000327">
    <property type="protein sequence ID" value="KAL3077232.1"/>
    <property type="molecule type" value="Genomic_DNA"/>
</dbReference>
<protein>
    <submittedName>
        <fullName evidence="2">Uncharacterized protein</fullName>
    </submittedName>
</protein>
<dbReference type="Proteomes" id="UP001620645">
    <property type="component" value="Unassembled WGS sequence"/>
</dbReference>
<gene>
    <name evidence="2" type="ORF">niasHS_013221</name>
</gene>
<proteinExistence type="predicted"/>
<sequence length="201" mass="23155">MFCYFLTAFLLLVLAKGFEGYTFSCLDGCECDTDDEAIHCHNRPDRHFVQLPPSRLRGFTVLALTRNNIDVLPSEEVLLEKLPDLKAVDVEGNEHFDCSTLDHYRTLMVMSDCGKTPEQLEADRAKLPTDTQPNEDCDFECVANRRSRELREYVKHLWEMVKEKVSRLAKKHGLDKVVDDVGNFFNDVGERISNIKLKKKK</sequence>
<name>A0ABD2IDP3_HETSC</name>
<dbReference type="AlphaFoldDB" id="A0ABD2IDP3"/>
<evidence type="ECO:0000256" key="1">
    <source>
        <dbReference type="SAM" id="SignalP"/>
    </source>
</evidence>
<evidence type="ECO:0000313" key="3">
    <source>
        <dbReference type="Proteomes" id="UP001620645"/>
    </source>
</evidence>
<dbReference type="InterPro" id="IPR032675">
    <property type="entry name" value="LRR_dom_sf"/>
</dbReference>
<reference evidence="2 3" key="1">
    <citation type="submission" date="2024-10" db="EMBL/GenBank/DDBJ databases">
        <authorList>
            <person name="Kim D."/>
        </authorList>
    </citation>
    <scope>NUCLEOTIDE SEQUENCE [LARGE SCALE GENOMIC DNA]</scope>
    <source>
        <strain evidence="2">Taebaek</strain>
    </source>
</reference>
<feature type="chain" id="PRO_5044813670" evidence="1">
    <location>
        <begin position="18"/>
        <end position="201"/>
    </location>
</feature>